<sequence length="172" mass="20159">MAPTGPSTDTGGVKPVSIEGRFSHERQRLSGEYTDADREWRKKWLKDQELSPNEPRRVPELERELRNPIRRFYSKPWNALESILAPAIGPSKAWFIRFWLPKSLMALTTIYAGYYYLKYNSNDWTKHGSVYYYSTRRAVVPGDSEYPQARTRTEPADYADRGFKARKVFRDI</sequence>
<dbReference type="GeneID" id="106472123"/>
<evidence type="ECO:0000313" key="3">
    <source>
        <dbReference type="RefSeq" id="XP_013788203.1"/>
    </source>
</evidence>
<feature type="compositionally biased region" description="Polar residues" evidence="1">
    <location>
        <begin position="1"/>
        <end position="10"/>
    </location>
</feature>
<dbReference type="RefSeq" id="XP_013788203.1">
    <property type="nucleotide sequence ID" value="XM_013932749.2"/>
</dbReference>
<keyword evidence="2" id="KW-1185">Reference proteome</keyword>
<accession>A0ABM1BT78</accession>
<name>A0ABM1BT78_LIMPO</name>
<dbReference type="Proteomes" id="UP000694941">
    <property type="component" value="Unplaced"/>
</dbReference>
<dbReference type="Pfam" id="PF09782">
    <property type="entry name" value="NDUF_B6"/>
    <property type="match status" value="1"/>
</dbReference>
<evidence type="ECO:0000256" key="1">
    <source>
        <dbReference type="SAM" id="MobiDB-lite"/>
    </source>
</evidence>
<dbReference type="PANTHER" id="PTHR21106:SF2">
    <property type="entry name" value="NADH DEHYDROGENASE [UBIQUINONE] 1 BETA SUBCOMPLEX SUBUNIT 6"/>
    <property type="match status" value="1"/>
</dbReference>
<evidence type="ECO:0000313" key="2">
    <source>
        <dbReference type="Proteomes" id="UP000694941"/>
    </source>
</evidence>
<proteinExistence type="predicted"/>
<dbReference type="PANTHER" id="PTHR21106">
    <property type="entry name" value="NADH DEHYDROGENASE [UBIQUINONE] 1 BETA SUBCOMPLEX SUBUNIT 6"/>
    <property type="match status" value="1"/>
</dbReference>
<gene>
    <name evidence="3" type="primary">LOC106472123</name>
</gene>
<organism evidence="2 3">
    <name type="scientific">Limulus polyphemus</name>
    <name type="common">Atlantic horseshoe crab</name>
    <dbReference type="NCBI Taxonomy" id="6850"/>
    <lineage>
        <taxon>Eukaryota</taxon>
        <taxon>Metazoa</taxon>
        <taxon>Ecdysozoa</taxon>
        <taxon>Arthropoda</taxon>
        <taxon>Chelicerata</taxon>
        <taxon>Merostomata</taxon>
        <taxon>Xiphosura</taxon>
        <taxon>Limulidae</taxon>
        <taxon>Limulus</taxon>
    </lineage>
</organism>
<dbReference type="InterPro" id="IPR019174">
    <property type="entry name" value="NADH_DH_b-subcmplx_su6"/>
</dbReference>
<reference evidence="3" key="1">
    <citation type="submission" date="2025-08" db="UniProtKB">
        <authorList>
            <consortium name="RefSeq"/>
        </authorList>
    </citation>
    <scope>IDENTIFICATION</scope>
    <source>
        <tissue evidence="3">Muscle</tissue>
    </source>
</reference>
<protein>
    <submittedName>
        <fullName evidence="3">Uncharacterized protein LOC106472123</fullName>
    </submittedName>
</protein>
<feature type="region of interest" description="Disordered" evidence="1">
    <location>
        <begin position="1"/>
        <end position="22"/>
    </location>
</feature>